<keyword evidence="4" id="KW-1185">Reference proteome</keyword>
<dbReference type="Pfam" id="PF14073">
    <property type="entry name" value="Cep57_CLD"/>
    <property type="match status" value="1"/>
</dbReference>
<feature type="compositionally biased region" description="Polar residues" evidence="1">
    <location>
        <begin position="238"/>
        <end position="258"/>
    </location>
</feature>
<dbReference type="PANTHER" id="PTHR19336:SF11">
    <property type="entry name" value="CENTROSOMAL PROTEIN OF 57 KDA"/>
    <property type="match status" value="1"/>
</dbReference>
<gene>
    <name evidence="3" type="ORF">SPARVUS_LOCUS16320379</name>
</gene>
<dbReference type="InterPro" id="IPR051756">
    <property type="entry name" value="Centrosomal_MT-associated"/>
</dbReference>
<dbReference type="PANTHER" id="PTHR19336">
    <property type="entry name" value="UNCHARACTERIZED DUF1167"/>
    <property type="match status" value="1"/>
</dbReference>
<evidence type="ECO:0000259" key="2">
    <source>
        <dbReference type="Pfam" id="PF14073"/>
    </source>
</evidence>
<dbReference type="Proteomes" id="UP001162483">
    <property type="component" value="Unassembled WGS sequence"/>
</dbReference>
<feature type="region of interest" description="Disordered" evidence="1">
    <location>
        <begin position="232"/>
        <end position="280"/>
    </location>
</feature>
<feature type="non-terminal residue" evidence="3">
    <location>
        <position position="280"/>
    </location>
</feature>
<protein>
    <recommendedName>
        <fullName evidence="2">Cep57 centrosome localisation domain-containing protein</fullName>
    </recommendedName>
</protein>
<accession>A0ABN9HLI1</accession>
<reference evidence="3" key="1">
    <citation type="submission" date="2023-05" db="EMBL/GenBank/DDBJ databases">
        <authorList>
            <person name="Stuckert A."/>
        </authorList>
    </citation>
    <scope>NUCLEOTIDE SEQUENCE</scope>
</reference>
<dbReference type="EMBL" id="CATNWA010021427">
    <property type="protein sequence ID" value="CAI9622630.1"/>
    <property type="molecule type" value="Genomic_DNA"/>
</dbReference>
<feature type="region of interest" description="Disordered" evidence="1">
    <location>
        <begin position="87"/>
        <end position="106"/>
    </location>
</feature>
<comment type="caution">
    <text evidence="3">The sequence shown here is derived from an EMBL/GenBank/DDBJ whole genome shotgun (WGS) entry which is preliminary data.</text>
</comment>
<evidence type="ECO:0000313" key="4">
    <source>
        <dbReference type="Proteomes" id="UP001162483"/>
    </source>
</evidence>
<organism evidence="3 4">
    <name type="scientific">Staurois parvus</name>
    <dbReference type="NCBI Taxonomy" id="386267"/>
    <lineage>
        <taxon>Eukaryota</taxon>
        <taxon>Metazoa</taxon>
        <taxon>Chordata</taxon>
        <taxon>Craniata</taxon>
        <taxon>Vertebrata</taxon>
        <taxon>Euteleostomi</taxon>
        <taxon>Amphibia</taxon>
        <taxon>Batrachia</taxon>
        <taxon>Anura</taxon>
        <taxon>Neobatrachia</taxon>
        <taxon>Ranoidea</taxon>
        <taxon>Ranidae</taxon>
        <taxon>Staurois</taxon>
    </lineage>
</organism>
<proteinExistence type="predicted"/>
<dbReference type="InterPro" id="IPR025913">
    <property type="entry name" value="Cep57_CLD"/>
</dbReference>
<sequence length="280" mass="32073">MNSPLPGSSKGAESGTSYISYPNGRPFINSDFQRSPDRPGHAYPESNGRAIISALKNLQEKLRQLELDRQKAEENIKRLAKESLDYREQLDEQRQSKDNMVDDVSRKNKDLTRQLLAAQSRCSLLERQLEYMKKTVQNAESERKSVLQTQVTLESDKALEKINLQEKLDKLEQEYLKLTTIQVVSENKIRDIEQKLREEERHRKRIEEKATQLQSSLETNRILFKSLTSVTKDAKSAKPTSYTEQKASSLSHSRQTQPHYRLSLGDVPFVAGKSTAPSHS</sequence>
<feature type="domain" description="Cep57 centrosome localisation" evidence="2">
    <location>
        <begin position="50"/>
        <end position="223"/>
    </location>
</feature>
<feature type="region of interest" description="Disordered" evidence="1">
    <location>
        <begin position="1"/>
        <end position="47"/>
    </location>
</feature>
<name>A0ABN9HLI1_9NEOB</name>
<evidence type="ECO:0000313" key="3">
    <source>
        <dbReference type="EMBL" id="CAI9622630.1"/>
    </source>
</evidence>
<evidence type="ECO:0000256" key="1">
    <source>
        <dbReference type="SAM" id="MobiDB-lite"/>
    </source>
</evidence>